<protein>
    <submittedName>
        <fullName evidence="3">dCTP deaminase</fullName>
    </submittedName>
</protein>
<dbReference type="Pfam" id="PF22769">
    <property type="entry name" value="DCD"/>
    <property type="match status" value="1"/>
</dbReference>
<evidence type="ECO:0000256" key="1">
    <source>
        <dbReference type="ARBA" id="ARBA00022801"/>
    </source>
</evidence>
<dbReference type="AlphaFoldDB" id="A0A2M8KJW3"/>
<name>A0A2M8KJW3_9BACT</name>
<dbReference type="Gene3D" id="2.70.40.10">
    <property type="match status" value="1"/>
</dbReference>
<evidence type="ECO:0000313" key="3">
    <source>
        <dbReference type="EMBL" id="PJE60191.1"/>
    </source>
</evidence>
<gene>
    <name evidence="3" type="primary">dcd</name>
    <name evidence="3" type="ORF">COU86_05875</name>
</gene>
<comment type="caution">
    <text evidence="3">The sequence shown here is derived from an EMBL/GenBank/DDBJ whole genome shotgun (WGS) entry which is preliminary data.</text>
</comment>
<proteinExistence type="predicted"/>
<dbReference type="PANTHER" id="PTHR42680:SF3">
    <property type="entry name" value="DCTP DEAMINASE"/>
    <property type="match status" value="1"/>
</dbReference>
<dbReference type="InterPro" id="IPR011962">
    <property type="entry name" value="dCTP_deaminase"/>
</dbReference>
<organism evidence="3 4">
    <name type="scientific">Candidatus Roizmanbacteria bacterium CG10_big_fil_rev_8_21_14_0_10_36_26</name>
    <dbReference type="NCBI Taxonomy" id="1974851"/>
    <lineage>
        <taxon>Bacteria</taxon>
        <taxon>Candidatus Roizmaniibacteriota</taxon>
    </lineage>
</organism>
<dbReference type="GO" id="GO:0008829">
    <property type="term" value="F:dCTP deaminase activity"/>
    <property type="evidence" value="ECO:0007669"/>
    <property type="project" value="InterPro"/>
</dbReference>
<dbReference type="InterPro" id="IPR033704">
    <property type="entry name" value="dUTPase_trimeric"/>
</dbReference>
<evidence type="ECO:0000256" key="2">
    <source>
        <dbReference type="ARBA" id="ARBA00023080"/>
    </source>
</evidence>
<dbReference type="EMBL" id="PFEB01000057">
    <property type="protein sequence ID" value="PJE60191.1"/>
    <property type="molecule type" value="Genomic_DNA"/>
</dbReference>
<dbReference type="InterPro" id="IPR036157">
    <property type="entry name" value="dUTPase-like_sf"/>
</dbReference>
<dbReference type="GO" id="GO:0006229">
    <property type="term" value="P:dUTP biosynthetic process"/>
    <property type="evidence" value="ECO:0007669"/>
    <property type="project" value="InterPro"/>
</dbReference>
<dbReference type="CDD" id="cd07557">
    <property type="entry name" value="trimeric_dUTPase"/>
    <property type="match status" value="1"/>
</dbReference>
<dbReference type="SUPFAM" id="SSF51283">
    <property type="entry name" value="dUTPase-like"/>
    <property type="match status" value="1"/>
</dbReference>
<accession>A0A2M8KJW3</accession>
<dbReference type="NCBIfam" id="TIGR02274">
    <property type="entry name" value="dCTP_deam"/>
    <property type="match status" value="1"/>
</dbReference>
<keyword evidence="1" id="KW-0378">Hydrolase</keyword>
<keyword evidence="2" id="KW-0546">Nucleotide metabolism</keyword>
<dbReference type="Proteomes" id="UP000231434">
    <property type="component" value="Unassembled WGS sequence"/>
</dbReference>
<reference evidence="4" key="1">
    <citation type="submission" date="2017-09" db="EMBL/GenBank/DDBJ databases">
        <title>Depth-based differentiation of microbial function through sediment-hosted aquifers and enrichment of novel symbionts in the deep terrestrial subsurface.</title>
        <authorList>
            <person name="Probst A.J."/>
            <person name="Ladd B."/>
            <person name="Jarett J.K."/>
            <person name="Geller-Mcgrath D.E."/>
            <person name="Sieber C.M.K."/>
            <person name="Emerson J.B."/>
            <person name="Anantharaman K."/>
            <person name="Thomas B.C."/>
            <person name="Malmstrom R."/>
            <person name="Stieglmeier M."/>
            <person name="Klingl A."/>
            <person name="Woyke T."/>
            <person name="Ryan C.M."/>
            <person name="Banfield J.F."/>
        </authorList>
    </citation>
    <scope>NUCLEOTIDE SEQUENCE [LARGE SCALE GENOMIC DNA]</scope>
</reference>
<sequence length="172" mass="19186">MSVLTRKKIFDEIKKNNIIIQPFNKNQVGTGSIDLSLSDRLRIFNKTTKASKITEEADYKKITKKVRISKSKPFILRPNETILAGTKEKITLSANLCGWIEGRSRFARFGLGVHVSAGFIHPGTSNNPVLEVTNLGPISLVLIPGVKICQVIIERCEGEETYQGKFKDQNQA</sequence>
<dbReference type="PANTHER" id="PTHR42680">
    <property type="entry name" value="DCTP DEAMINASE"/>
    <property type="match status" value="1"/>
</dbReference>
<evidence type="ECO:0000313" key="4">
    <source>
        <dbReference type="Proteomes" id="UP000231434"/>
    </source>
</evidence>